<dbReference type="SMART" id="SM00358">
    <property type="entry name" value="DSRM"/>
    <property type="match status" value="1"/>
</dbReference>
<reference evidence="12 13" key="1">
    <citation type="submission" date="2019-09" db="EMBL/GenBank/DDBJ databases">
        <title>Bird 10,000 Genomes (B10K) Project - Family phase.</title>
        <authorList>
            <person name="Zhang G."/>
        </authorList>
    </citation>
    <scope>NUCLEOTIDE SEQUENCE [LARGE SCALE GENOMIC DNA]</scope>
    <source>
        <strain evidence="12">B10K-DU-011-36</strain>
        <tissue evidence="12">Muscle</tissue>
    </source>
</reference>
<dbReference type="AlphaFoldDB" id="A0A7L0KBE5"/>
<dbReference type="GO" id="GO:0005730">
    <property type="term" value="C:nucleolus"/>
    <property type="evidence" value="ECO:0007669"/>
    <property type="project" value="TreeGrafter"/>
</dbReference>
<dbReference type="GO" id="GO:0006382">
    <property type="term" value="P:adenosine to inosine editing"/>
    <property type="evidence" value="ECO:0007669"/>
    <property type="project" value="TreeGrafter"/>
</dbReference>
<dbReference type="PANTHER" id="PTHR10910">
    <property type="entry name" value="EUKARYOTE SPECIFIC DSRNA BINDING PROTEIN"/>
    <property type="match status" value="1"/>
</dbReference>
<keyword evidence="13" id="KW-1185">Reference proteome</keyword>
<dbReference type="GO" id="GO:0003726">
    <property type="term" value="F:double-stranded RNA adenosine deaminase activity"/>
    <property type="evidence" value="ECO:0007669"/>
    <property type="project" value="TreeGrafter"/>
</dbReference>
<evidence type="ECO:0000259" key="10">
    <source>
        <dbReference type="PROSITE" id="PS50137"/>
    </source>
</evidence>
<gene>
    <name evidence="12" type="primary">Adad1</name>
    <name evidence="12" type="ORF">CHATOR_R09799</name>
</gene>
<keyword evidence="5 9" id="KW-0694">RNA-binding</keyword>
<dbReference type="InterPro" id="IPR014720">
    <property type="entry name" value="dsRBD_dom"/>
</dbReference>
<evidence type="ECO:0000256" key="2">
    <source>
        <dbReference type="ARBA" id="ARBA00022473"/>
    </source>
</evidence>
<dbReference type="GO" id="GO:0003725">
    <property type="term" value="F:double-stranded RNA binding"/>
    <property type="evidence" value="ECO:0007669"/>
    <property type="project" value="TreeGrafter"/>
</dbReference>
<feature type="domain" description="DRBM" evidence="10">
    <location>
        <begin position="32"/>
        <end position="100"/>
    </location>
</feature>
<evidence type="ECO:0000256" key="9">
    <source>
        <dbReference type="PROSITE-ProRule" id="PRU00266"/>
    </source>
</evidence>
<name>A0A7L0KBE5_CHATO</name>
<dbReference type="FunFam" id="3.30.160.20:FF:000033">
    <property type="entry name" value="Adenosine deaminase domain-containing 1 (testis-specific)"/>
    <property type="match status" value="1"/>
</dbReference>
<dbReference type="EMBL" id="VXAL01014910">
    <property type="protein sequence ID" value="NXK53529.1"/>
    <property type="molecule type" value="Genomic_DNA"/>
</dbReference>
<dbReference type="Proteomes" id="UP000537522">
    <property type="component" value="Unassembled WGS sequence"/>
</dbReference>
<dbReference type="SMART" id="SM00552">
    <property type="entry name" value="ADEAMc"/>
    <property type="match status" value="1"/>
</dbReference>
<dbReference type="InterPro" id="IPR002466">
    <property type="entry name" value="A_deamin"/>
</dbReference>
<evidence type="ECO:0000256" key="3">
    <source>
        <dbReference type="ARBA" id="ARBA00022782"/>
    </source>
</evidence>
<dbReference type="GO" id="GO:0008251">
    <property type="term" value="F:tRNA-specific adenosine deaminase activity"/>
    <property type="evidence" value="ECO:0007669"/>
    <property type="project" value="TreeGrafter"/>
</dbReference>
<keyword evidence="4" id="KW-0744">Spermatogenesis</keyword>
<evidence type="ECO:0000256" key="8">
    <source>
        <dbReference type="ARBA" id="ARBA00067842"/>
    </source>
</evidence>
<keyword evidence="3" id="KW-0221">Differentiation</keyword>
<dbReference type="GO" id="GO:0006396">
    <property type="term" value="P:RNA processing"/>
    <property type="evidence" value="ECO:0007669"/>
    <property type="project" value="InterPro"/>
</dbReference>
<evidence type="ECO:0000256" key="5">
    <source>
        <dbReference type="ARBA" id="ARBA00022884"/>
    </source>
</evidence>
<dbReference type="CDD" id="cd19905">
    <property type="entry name" value="DSRM_ADAD1"/>
    <property type="match status" value="1"/>
</dbReference>
<feature type="non-terminal residue" evidence="12">
    <location>
        <position position="512"/>
    </location>
</feature>
<feature type="non-terminal residue" evidence="12">
    <location>
        <position position="1"/>
    </location>
</feature>
<comment type="similarity">
    <text evidence="7">Belongs to the ADAD family.</text>
</comment>
<organism evidence="12 13">
    <name type="scientific">Chauna torquata</name>
    <name type="common">Southern screamer</name>
    <dbReference type="NCBI Taxonomy" id="30388"/>
    <lineage>
        <taxon>Eukaryota</taxon>
        <taxon>Metazoa</taxon>
        <taxon>Chordata</taxon>
        <taxon>Craniata</taxon>
        <taxon>Vertebrata</taxon>
        <taxon>Euteleostomi</taxon>
        <taxon>Archelosauria</taxon>
        <taxon>Archosauria</taxon>
        <taxon>Dinosauria</taxon>
        <taxon>Saurischia</taxon>
        <taxon>Theropoda</taxon>
        <taxon>Coelurosauria</taxon>
        <taxon>Aves</taxon>
        <taxon>Neognathae</taxon>
        <taxon>Galloanserae</taxon>
        <taxon>Anseriformes</taxon>
        <taxon>Anhimidae</taxon>
        <taxon>Chauna</taxon>
    </lineage>
</organism>
<evidence type="ECO:0000256" key="4">
    <source>
        <dbReference type="ARBA" id="ARBA00022871"/>
    </source>
</evidence>
<feature type="domain" description="A to I editase" evidence="11">
    <location>
        <begin position="185"/>
        <end position="510"/>
    </location>
</feature>
<dbReference type="SUPFAM" id="SSF54768">
    <property type="entry name" value="dsRNA-binding domain-like"/>
    <property type="match status" value="1"/>
</dbReference>
<dbReference type="Gene3D" id="3.30.160.20">
    <property type="match status" value="1"/>
</dbReference>
<keyword evidence="2" id="KW-0217">Developmental protein</keyword>
<evidence type="ECO:0000256" key="6">
    <source>
        <dbReference type="ARBA" id="ARBA00023242"/>
    </source>
</evidence>
<evidence type="ECO:0000259" key="11">
    <source>
        <dbReference type="PROSITE" id="PS50141"/>
    </source>
</evidence>
<dbReference type="PROSITE" id="PS50137">
    <property type="entry name" value="DS_RBD"/>
    <property type="match status" value="1"/>
</dbReference>
<proteinExistence type="inferred from homology"/>
<evidence type="ECO:0000256" key="7">
    <source>
        <dbReference type="ARBA" id="ARBA00061642"/>
    </source>
</evidence>
<evidence type="ECO:0000313" key="13">
    <source>
        <dbReference type="Proteomes" id="UP000537522"/>
    </source>
</evidence>
<evidence type="ECO:0000313" key="12">
    <source>
        <dbReference type="EMBL" id="NXK53529.1"/>
    </source>
</evidence>
<keyword evidence="6" id="KW-0539">Nucleus</keyword>
<evidence type="ECO:0000256" key="1">
    <source>
        <dbReference type="ARBA" id="ARBA00004123"/>
    </source>
</evidence>
<protein>
    <recommendedName>
        <fullName evidence="8">Adenosine deaminase domain-containing protein 1</fullName>
    </recommendedName>
</protein>
<dbReference type="Pfam" id="PF02137">
    <property type="entry name" value="A_deamin"/>
    <property type="match status" value="1"/>
</dbReference>
<dbReference type="InterPro" id="IPR044455">
    <property type="entry name" value="ADAD1_DSRM"/>
</dbReference>
<sequence>MSKAAHTPPVSALLPKKGLTEFIASYKQGKINPVSALHQFAQMHHIQLELKETGVAGNVISPYFAFCAVLDGICYKTGLGKNKKESKLNAAKLALDELLKLECAGAGASEKISPPCIPVEPEAPANSIYGSRTCFEGRRLMYQKFSQTLEGVFNSLTTKCPEYRSCGSSLAAFIIEKGKSHEVVALGTGECNYSKGYQPCGRVLHDSHAIVTARRSLLRYFYRHIMLFYNENPARTEKSIFCTAPGSKLLILKQNTNIFLYMNQLPKGSAQLKSQLHLNPQSISAYETNEELSLHVAVEGKIYLSVCCPPKNVRASSMSASDKLTKWEVVGIQGALLSHFIEPVYINSILVGNGNCKDTRGLEVAIKQRIDDALTSELPMLYVVNRSHIYLVNAAQPIQMDSKQRSLSLNWSLSDASLEIVDGLNGKTTESSPFKSGTYMASRLCKAAMFSRFRLLAKEAERDDLLQVATYHEAKIQSELYQEAKKLLHSYLEQHGYGSWIVKTPHIEQFVD</sequence>
<dbReference type="PANTHER" id="PTHR10910:SF103">
    <property type="entry name" value="ADENOSINE DEAMINASE DOMAIN-CONTAINING PROTEIN 1"/>
    <property type="match status" value="1"/>
</dbReference>
<comment type="caution">
    <text evidence="12">The sequence shown here is derived from an EMBL/GenBank/DDBJ whole genome shotgun (WGS) entry which is preliminary data.</text>
</comment>
<dbReference type="GO" id="GO:0005737">
    <property type="term" value="C:cytoplasm"/>
    <property type="evidence" value="ECO:0007669"/>
    <property type="project" value="TreeGrafter"/>
</dbReference>
<comment type="subcellular location">
    <subcellularLocation>
        <location evidence="1">Nucleus</location>
    </subcellularLocation>
</comment>
<accession>A0A7L0KBE5</accession>
<dbReference type="Pfam" id="PF00035">
    <property type="entry name" value="dsrm"/>
    <property type="match status" value="1"/>
</dbReference>
<dbReference type="PROSITE" id="PS50141">
    <property type="entry name" value="A_DEAMIN_EDITASE"/>
    <property type="match status" value="1"/>
</dbReference>
<dbReference type="GO" id="GO:0007283">
    <property type="term" value="P:spermatogenesis"/>
    <property type="evidence" value="ECO:0007669"/>
    <property type="project" value="UniProtKB-KW"/>
</dbReference>
<dbReference type="GO" id="GO:0030154">
    <property type="term" value="P:cell differentiation"/>
    <property type="evidence" value="ECO:0007669"/>
    <property type="project" value="UniProtKB-KW"/>
</dbReference>